<proteinExistence type="predicted"/>
<dbReference type="PANTHER" id="PTHR33331:SF13">
    <property type="entry name" value="COILED-COIL DOMAIN CONTAINING 162"/>
    <property type="match status" value="1"/>
</dbReference>
<comment type="caution">
    <text evidence="1">The sequence shown here is derived from an EMBL/GenBank/DDBJ whole genome shotgun (WGS) entry which is preliminary data.</text>
</comment>
<sequence>MDQNAINEYIEKDLIDFEFLDEYSDNHPPESIKFLDKKIDEMVGNIASLLESRKKDFQNTPGRKDRLPVQPDTNFYENYQESRKEKLKDALHVEIPVQKYTSSQLVSKQLEIYWDVNKEFRIDNIRKLLRKSTSEPTKYKLQFQKHVQYLKKEFLDSIDRYERINECVVKKDALIKEAAILKQKDLEKNERLGFAVNRRSSMKPMIEKGNEKEDKKNITPVMREVTEEIKLEANDLEVGDLAIYLRHLISTYKPIQTMDLFLTRAKMLSIADREYWLKDYHLISHLKPGVPNDLPTYKFEGFDNFTEKFPLKNPRLEDFLNEFETLVTAFGIETQIGREDGRPFAFEIATKFSKLFSLHQKENLLPPYDFYFEDLTFSNSNPNVIQPASSEIGRGTKKPETYNPRINWSDLMDEKTRATFINPTTLRLRQADWLDQNEYFPRLEIWQERQKAILQSQKEIDFEVGYEYDLLLCNDIEVVKQKLREAAKGLCEIEDDSTYRKNKVNLNKQQGEETETDRISEFEECLRNKKPFDYGMLITDSRNTNEVDIVLEAKRTLCQKNEEIKRIEQELLELDPTRAGSVGQQIEPATVSNVFAEHEIFSFLLLKDLKIREHRSSLLNQLNFFRSIEKRICHDTKFLQQMKNTTFTDHMDKPYQGNVKVASFMSNMWKNQYFFDASDQSFCETSSISSFLDDIRIIHNNKIFVMDSNDTRFIYDVAVKDLKELEKEIIKIATIFINSDSLGNEKVSKKYMETLKFKLADRRVDSTVSTFYNPEIDRAQLLMELYDYECKFGNAKVQLVNLYMEALEHTTTFENSKKLSQIIIDIIYLRPNLNFKSKFFSKQYLYHTKALLSQGDTVMKILKHHIKENRGVINKYFFKLHKAMLDPDMEYPFELTDDKENFDFSKFIDTPLTIGLPLKPEKEKEMITMHQSGVSVFFGEFSSALDKIAEVYECSRYCLVEMSQALEQITSNDSTDLGSIECIIWKNFNTIWSSFALQNFESWKSKKIDRITSYENESGWFENPLFPDAFLSEKYSLFKSNQKEQWNKEGLFSAFTMFNDPSFQTKGCSFLINMLKLLTLKKRLFLTGTESEFWKKTFENQCLQMGVSKKGIVGKLCPLKFDLLDFVDIKNLDEDDIECGESDGEDEVFEQKSVEAFNVSLKCGPLAISEIDESLGSLAGSSFSEIFDALKEPFLEKLSRALKIQLIEMYNCLAVSQMNSHILCEINLKYLTEGYPSKEKKMALKKKPNGKDTIELQRFDFDYKALIPSLLSKKKFVRKCCLQEYVKE</sequence>
<dbReference type="EMBL" id="JADGJW010000133">
    <property type="protein sequence ID" value="KAJ3223362.1"/>
    <property type="molecule type" value="Genomic_DNA"/>
</dbReference>
<organism evidence="1 2">
    <name type="scientific">Clydaea vesicula</name>
    <dbReference type="NCBI Taxonomy" id="447962"/>
    <lineage>
        <taxon>Eukaryota</taxon>
        <taxon>Fungi</taxon>
        <taxon>Fungi incertae sedis</taxon>
        <taxon>Chytridiomycota</taxon>
        <taxon>Chytridiomycota incertae sedis</taxon>
        <taxon>Chytridiomycetes</taxon>
        <taxon>Lobulomycetales</taxon>
        <taxon>Lobulomycetaceae</taxon>
        <taxon>Clydaea</taxon>
    </lineage>
</organism>
<protein>
    <submittedName>
        <fullName evidence="1">Uncharacterized protein</fullName>
    </submittedName>
</protein>
<keyword evidence="2" id="KW-1185">Reference proteome</keyword>
<evidence type="ECO:0000313" key="2">
    <source>
        <dbReference type="Proteomes" id="UP001211065"/>
    </source>
</evidence>
<accession>A0AAD5U5C8</accession>
<name>A0AAD5U5C8_9FUNG</name>
<reference evidence="1" key="1">
    <citation type="submission" date="2020-05" db="EMBL/GenBank/DDBJ databases">
        <title>Phylogenomic resolution of chytrid fungi.</title>
        <authorList>
            <person name="Stajich J.E."/>
            <person name="Amses K."/>
            <person name="Simmons R."/>
            <person name="Seto K."/>
            <person name="Myers J."/>
            <person name="Bonds A."/>
            <person name="Quandt C.A."/>
            <person name="Barry K."/>
            <person name="Liu P."/>
            <person name="Grigoriev I."/>
            <person name="Longcore J.E."/>
            <person name="James T.Y."/>
        </authorList>
    </citation>
    <scope>NUCLEOTIDE SEQUENCE</scope>
    <source>
        <strain evidence="1">JEL0476</strain>
    </source>
</reference>
<dbReference type="InterPro" id="IPR040401">
    <property type="entry name" value="CCDC162"/>
</dbReference>
<dbReference type="PANTHER" id="PTHR33331">
    <property type="entry name" value="COILED-COIL DOMAIN-CONTAINING PROTEIN 162"/>
    <property type="match status" value="1"/>
</dbReference>
<dbReference type="Proteomes" id="UP001211065">
    <property type="component" value="Unassembled WGS sequence"/>
</dbReference>
<evidence type="ECO:0000313" key="1">
    <source>
        <dbReference type="EMBL" id="KAJ3223362.1"/>
    </source>
</evidence>
<gene>
    <name evidence="1" type="ORF">HK099_001238</name>
</gene>